<keyword evidence="2" id="KW-1185">Reference proteome</keyword>
<reference evidence="1 2" key="1">
    <citation type="journal article" date="2012" name="BMC Microbiol.">
        <title>Isolation and characterization of ZZ1, a novel lytic phage that infects Acinetobacter baumannii clinical isolates.</title>
        <authorList>
            <person name="Jin J."/>
            <person name="Li Z.J."/>
            <person name="Wang S.W."/>
            <person name="Wang S.M."/>
            <person name="Huang D.H."/>
            <person name="Li Y.H."/>
            <person name="Ma Y.Y."/>
            <person name="Wang J."/>
            <person name="Liu F."/>
            <person name="Chen X.D."/>
            <person name="Li G.X."/>
            <person name="Wang X.T."/>
            <person name="Wang Z.Q."/>
            <person name="Zhao G.Q."/>
        </authorList>
    </citation>
    <scope>NUCLEOTIDE SEQUENCE [LARGE SCALE GENOMIC DNA]</scope>
</reference>
<dbReference type="RefSeq" id="YP_006489072.1">
    <property type="nucleotide sequence ID" value="NC_018087.3"/>
</dbReference>
<dbReference type="EMBL" id="HQ698922">
    <property type="protein sequence ID" value="AFL47709.1"/>
    <property type="molecule type" value="Genomic_DNA"/>
</dbReference>
<sequence>MKPFSQIAEESKFQLNEGYSSTLKQVEYDLIDANADRKPGDHGVNKAGKEFKDIVILEASKTTLRFVQKKGSDFQINEYDKSANKAQYMSVYSGDLKYFK</sequence>
<dbReference type="GeneID" id="13165170"/>
<organism evidence="1 2">
    <name type="scientific">Acinetobacter phage ZZ1</name>
    <dbReference type="NCBI Taxonomy" id="1049283"/>
    <lineage>
        <taxon>Viruses</taxon>
        <taxon>Duplodnaviria</taxon>
        <taxon>Heunggongvirae</taxon>
        <taxon>Uroviricota</taxon>
        <taxon>Caudoviricetes</taxon>
        <taxon>Pantevenvirales</taxon>
        <taxon>Straboviridae</taxon>
        <taxon>Twarogvirinae</taxon>
        <taxon>Zedzedvirus</taxon>
        <taxon>Zedzedvirus zz1</taxon>
    </lineage>
</organism>
<protein>
    <submittedName>
        <fullName evidence="1">Uncharacterized protein</fullName>
    </submittedName>
</protein>
<dbReference type="KEGG" id="vg:13165170"/>
<proteinExistence type="predicted"/>
<evidence type="ECO:0000313" key="1">
    <source>
        <dbReference type="EMBL" id="AFL47709.1"/>
    </source>
</evidence>
<name>I3WW39_9CAUD</name>
<dbReference type="Proteomes" id="UP000204195">
    <property type="component" value="Segment"/>
</dbReference>
<evidence type="ECO:0000313" key="2">
    <source>
        <dbReference type="Proteomes" id="UP000204195"/>
    </source>
</evidence>
<gene>
    <name evidence="1" type="ORF">ZZ1p0216</name>
</gene>
<accession>I3WW39</accession>